<dbReference type="HAMAP" id="MF_01867">
    <property type="entry name" value="BshC"/>
    <property type="match status" value="1"/>
</dbReference>
<feature type="domain" description="Bacillithiol biosynthesis BshC N-terminal Rossmann-like" evidence="3">
    <location>
        <begin position="3"/>
        <end position="362"/>
    </location>
</feature>
<sequence>MENIYYNYIEKDPKALSLFSYPPNFQGLKDKVADLKDKRVSIKLCHYLREYNKSLGCSEKTLRNIDKLESGAKVVITGQQCGLLGGPMYTIYKALTAVKLGEKIEKETGEPIVPIFWVADEDHDWLEINNTILLDREGNPKKFIIEGEGSDLPAYRREIGEETLNRLISFIQDLGFSTEYLPKIINLLEVTFDKNYSNWFAKLLTKLLEGTGIVLVDSKAKVIKTESNGIFQEMVLKREELMKELEKTNKQIQCLGYPLQNPIDYNSETNLFLLKGNYRYKLRKEKEVFLIKTGEVFNQGEIIQYIDEGLISPNVFLRPVIQDVVFPTLAYVAGPGEVNYLAQIKDMYKILTGFNLPVIYPRQSFLLIEPHVKKFLERYSLNYPHIHSLERFKREVIHNSLWEGLERDFQELRTDIIHQYNRLIDKISTINPQLSTLGDKNRQLILKQIDFLQNKTYNAHKEKYQGMIRNIEKIQNNCYPYNIEQQRIVSPFYFLLKYYPNLIEKITENIQLENFKLQYVEL</sequence>
<proteinExistence type="inferred from homology"/>
<dbReference type="InterPro" id="IPR055399">
    <property type="entry name" value="CC_BshC"/>
</dbReference>
<dbReference type="EC" id="6.-.-.-" evidence="2"/>
<organism evidence="5 6">
    <name type="scientific">Anaerobranca gottschalkii DSM 13577</name>
    <dbReference type="NCBI Taxonomy" id="1120990"/>
    <lineage>
        <taxon>Bacteria</taxon>
        <taxon>Bacillati</taxon>
        <taxon>Bacillota</taxon>
        <taxon>Clostridia</taxon>
        <taxon>Eubacteriales</taxon>
        <taxon>Proteinivoracaceae</taxon>
        <taxon>Anaerobranca</taxon>
    </lineage>
</organism>
<dbReference type="AlphaFoldDB" id="A0A1H9ZRJ6"/>
<dbReference type="STRING" id="1120990.SAMN03080614_10124"/>
<evidence type="ECO:0000313" key="6">
    <source>
        <dbReference type="Proteomes" id="UP000243819"/>
    </source>
</evidence>
<keyword evidence="6" id="KW-1185">Reference proteome</keyword>
<evidence type="ECO:0000256" key="1">
    <source>
        <dbReference type="ARBA" id="ARBA00022598"/>
    </source>
</evidence>
<dbReference type="EMBL" id="FOIF01000012">
    <property type="protein sequence ID" value="SES83805.1"/>
    <property type="molecule type" value="Genomic_DNA"/>
</dbReference>
<comment type="similarity">
    <text evidence="2">Belongs to the BshC family.</text>
</comment>
<evidence type="ECO:0000259" key="3">
    <source>
        <dbReference type="Pfam" id="PF10079"/>
    </source>
</evidence>
<dbReference type="Pfam" id="PF24850">
    <property type="entry name" value="CC_BshC"/>
    <property type="match status" value="1"/>
</dbReference>
<dbReference type="Proteomes" id="UP000243819">
    <property type="component" value="Unassembled WGS sequence"/>
</dbReference>
<name>A0A1H9ZRJ6_9FIRM</name>
<evidence type="ECO:0000256" key="2">
    <source>
        <dbReference type="HAMAP-Rule" id="MF_01867"/>
    </source>
</evidence>
<dbReference type="OrthoDB" id="9765151at2"/>
<evidence type="ECO:0000259" key="4">
    <source>
        <dbReference type="Pfam" id="PF24850"/>
    </source>
</evidence>
<reference evidence="6" key="1">
    <citation type="submission" date="2016-10" db="EMBL/GenBank/DDBJ databases">
        <authorList>
            <person name="Varghese N."/>
            <person name="Submissions S."/>
        </authorList>
    </citation>
    <scope>NUCLEOTIDE SEQUENCE [LARGE SCALE GENOMIC DNA]</scope>
    <source>
        <strain evidence="6">DSM 13577</strain>
    </source>
</reference>
<dbReference type="RefSeq" id="WP_091349733.1">
    <property type="nucleotide sequence ID" value="NZ_FOIF01000012.1"/>
</dbReference>
<gene>
    <name evidence="2" type="primary">bshC</name>
    <name evidence="5" type="ORF">SAMN03080614_10124</name>
</gene>
<keyword evidence="1 2" id="KW-0436">Ligase</keyword>
<comment type="function">
    <text evidence="2">Involved in bacillithiol (BSH) biosynthesis. May catalyze the last step of the pathway, the addition of cysteine to glucosamine malate (GlcN-Mal) to generate BSH.</text>
</comment>
<dbReference type="Pfam" id="PF10079">
    <property type="entry name" value="Rossmann-like_BshC"/>
    <property type="match status" value="1"/>
</dbReference>
<accession>A0A1H9ZRJ6</accession>
<dbReference type="NCBIfam" id="TIGR03998">
    <property type="entry name" value="thiol_BshC"/>
    <property type="match status" value="1"/>
</dbReference>
<dbReference type="PIRSF" id="PIRSF012535">
    <property type="entry name" value="UCP012535"/>
    <property type="match status" value="1"/>
</dbReference>
<protein>
    <recommendedName>
        <fullName evidence="2">Putative cysteine ligase BshC</fullName>
        <ecNumber evidence="2">6.-.-.-</ecNumber>
    </recommendedName>
</protein>
<dbReference type="GO" id="GO:0016874">
    <property type="term" value="F:ligase activity"/>
    <property type="evidence" value="ECO:0007669"/>
    <property type="project" value="UniProtKB-UniRule"/>
</dbReference>
<dbReference type="InterPro" id="IPR055398">
    <property type="entry name" value="Rossmann-like_BshC"/>
</dbReference>
<evidence type="ECO:0000313" key="5">
    <source>
        <dbReference type="EMBL" id="SES83805.1"/>
    </source>
</evidence>
<feature type="domain" description="Bacillithiol biosynthesis BshC C-terminal coiled-coil" evidence="4">
    <location>
        <begin position="365"/>
        <end position="520"/>
    </location>
</feature>
<dbReference type="InterPro" id="IPR011199">
    <property type="entry name" value="Bacillithiol_biosynth_BshC"/>
</dbReference>